<dbReference type="AlphaFoldDB" id="A0A7T9I1F8"/>
<dbReference type="InterPro" id="IPR013520">
    <property type="entry name" value="Ribonucl_H"/>
</dbReference>
<reference evidence="2" key="1">
    <citation type="submission" date="2020-11" db="EMBL/GenBank/DDBJ databases">
        <title>Connecting structure to function with the recovery of over 1000 high-quality activated sludge metagenome-assembled genomes encoding full-length rRNA genes using long-read sequencing.</title>
        <authorList>
            <person name="Singleton C.M."/>
            <person name="Petriglieri F."/>
            <person name="Kristensen J.M."/>
            <person name="Kirkegaard R.H."/>
            <person name="Michaelsen T.Y."/>
            <person name="Andersen M.H."/>
            <person name="Karst S.M."/>
            <person name="Dueholm M.S."/>
            <person name="Nielsen P.H."/>
            <person name="Albertsen M."/>
        </authorList>
    </citation>
    <scope>NUCLEOTIDE SEQUENCE</scope>
    <source>
        <strain evidence="2">Fred_18-Q3-R57-64_BAT3C.431</strain>
    </source>
</reference>
<feature type="domain" description="Exonuclease" evidence="1">
    <location>
        <begin position="1"/>
        <end position="182"/>
    </location>
</feature>
<sequence length="206" mass="23920">MIVIDLEFTGLDPETHSIISLAAVDFEHPTNTLYLECKPRPGSEWDEQAATAHGFTQEYLSKLHLSEKQLLEQFFQWAEKIPNRTLAGQSMAWDMLFLWKGALRYHLKWPFMNKMIELHTLAWLRHLENNHHIQLKGGVHKLGLDDICEFVGLVRRAGAHNALDDAKRAAECFSRLLYEKGLLAEFSDYPVAKWKQPVKRFFSKDK</sequence>
<dbReference type="GO" id="GO:0003676">
    <property type="term" value="F:nucleic acid binding"/>
    <property type="evidence" value="ECO:0007669"/>
    <property type="project" value="InterPro"/>
</dbReference>
<dbReference type="Proteomes" id="UP000596004">
    <property type="component" value="Chromosome"/>
</dbReference>
<proteinExistence type="predicted"/>
<dbReference type="SUPFAM" id="SSF53098">
    <property type="entry name" value="Ribonuclease H-like"/>
    <property type="match status" value="1"/>
</dbReference>
<name>A0A7T9I1F8_9ARCH</name>
<dbReference type="GO" id="GO:0004527">
    <property type="term" value="F:exonuclease activity"/>
    <property type="evidence" value="ECO:0007669"/>
    <property type="project" value="UniProtKB-KW"/>
</dbReference>
<protein>
    <submittedName>
        <fullName evidence="2">3'-5' exonuclease</fullName>
    </submittedName>
</protein>
<dbReference type="SMART" id="SM00479">
    <property type="entry name" value="EXOIII"/>
    <property type="match status" value="1"/>
</dbReference>
<accession>A0A7T9I1F8</accession>
<dbReference type="InterPro" id="IPR012337">
    <property type="entry name" value="RNaseH-like_sf"/>
</dbReference>
<dbReference type="Pfam" id="PF00929">
    <property type="entry name" value="RNase_T"/>
    <property type="match status" value="1"/>
</dbReference>
<dbReference type="InterPro" id="IPR036397">
    <property type="entry name" value="RNaseH_sf"/>
</dbReference>
<evidence type="ECO:0000259" key="1">
    <source>
        <dbReference type="SMART" id="SM00479"/>
    </source>
</evidence>
<gene>
    <name evidence="2" type="ORF">IPJ89_04355</name>
</gene>
<dbReference type="EMBL" id="CP064981">
    <property type="protein sequence ID" value="QQR92360.1"/>
    <property type="molecule type" value="Genomic_DNA"/>
</dbReference>
<keyword evidence="2" id="KW-0378">Hydrolase</keyword>
<dbReference type="CDD" id="cd06127">
    <property type="entry name" value="DEDDh"/>
    <property type="match status" value="1"/>
</dbReference>
<evidence type="ECO:0000313" key="2">
    <source>
        <dbReference type="EMBL" id="QQR92360.1"/>
    </source>
</evidence>
<dbReference type="Gene3D" id="3.30.420.10">
    <property type="entry name" value="Ribonuclease H-like superfamily/Ribonuclease H"/>
    <property type="match status" value="1"/>
</dbReference>
<organism evidence="2">
    <name type="scientific">Candidatus Iainarchaeum sp</name>
    <dbReference type="NCBI Taxonomy" id="3101447"/>
    <lineage>
        <taxon>Archaea</taxon>
        <taxon>Candidatus Iainarchaeota</taxon>
        <taxon>Candidatus Iainarchaeia</taxon>
        <taxon>Candidatus Iainarchaeales</taxon>
        <taxon>Candidatus Iainarchaeaceae</taxon>
        <taxon>Candidatus Iainarchaeum</taxon>
    </lineage>
</organism>
<keyword evidence="2" id="KW-0540">Nuclease</keyword>
<keyword evidence="2" id="KW-0269">Exonuclease</keyword>